<dbReference type="STRING" id="231916.A0A409YQP1"/>
<organism evidence="2 3">
    <name type="scientific">Gymnopilus dilepis</name>
    <dbReference type="NCBI Taxonomy" id="231916"/>
    <lineage>
        <taxon>Eukaryota</taxon>
        <taxon>Fungi</taxon>
        <taxon>Dikarya</taxon>
        <taxon>Basidiomycota</taxon>
        <taxon>Agaricomycotina</taxon>
        <taxon>Agaricomycetes</taxon>
        <taxon>Agaricomycetidae</taxon>
        <taxon>Agaricales</taxon>
        <taxon>Agaricineae</taxon>
        <taxon>Hymenogastraceae</taxon>
        <taxon>Gymnopilus</taxon>
    </lineage>
</organism>
<feature type="chain" id="PRO_5019217927" description="3-carboxymuconate cyclase" evidence="1">
    <location>
        <begin position="21"/>
        <end position="420"/>
    </location>
</feature>
<feature type="signal peptide" evidence="1">
    <location>
        <begin position="1"/>
        <end position="20"/>
    </location>
</feature>
<evidence type="ECO:0000256" key="1">
    <source>
        <dbReference type="SAM" id="SignalP"/>
    </source>
</evidence>
<dbReference type="EMBL" id="NHYE01000489">
    <property type="protein sequence ID" value="PPR05312.1"/>
    <property type="molecule type" value="Genomic_DNA"/>
</dbReference>
<reference evidence="2 3" key="1">
    <citation type="journal article" date="2018" name="Evol. Lett.">
        <title>Horizontal gene cluster transfer increased hallucinogenic mushroom diversity.</title>
        <authorList>
            <person name="Reynolds H.T."/>
            <person name="Vijayakumar V."/>
            <person name="Gluck-Thaler E."/>
            <person name="Korotkin H.B."/>
            <person name="Matheny P.B."/>
            <person name="Slot J.C."/>
        </authorList>
    </citation>
    <scope>NUCLEOTIDE SEQUENCE [LARGE SCALE GENOMIC DNA]</scope>
    <source>
        <strain evidence="2 3">SRW20</strain>
    </source>
</reference>
<dbReference type="InterPro" id="IPR015943">
    <property type="entry name" value="WD40/YVTN_repeat-like_dom_sf"/>
</dbReference>
<evidence type="ECO:0000313" key="3">
    <source>
        <dbReference type="Proteomes" id="UP000284706"/>
    </source>
</evidence>
<evidence type="ECO:0008006" key="4">
    <source>
        <dbReference type="Google" id="ProtNLM"/>
    </source>
</evidence>
<dbReference type="Proteomes" id="UP000284706">
    <property type="component" value="Unassembled WGS sequence"/>
</dbReference>
<keyword evidence="1" id="KW-0732">Signal</keyword>
<dbReference type="InParanoid" id="A0A409YQP1"/>
<protein>
    <recommendedName>
        <fullName evidence="4">3-carboxymuconate cyclase</fullName>
    </recommendedName>
</protein>
<dbReference type="OrthoDB" id="10006285at2759"/>
<keyword evidence="3" id="KW-1185">Reference proteome</keyword>
<dbReference type="SUPFAM" id="SSF75011">
    <property type="entry name" value="3-carboxy-cis,cis-mucoante lactonizing enzyme"/>
    <property type="match status" value="1"/>
</dbReference>
<sequence>MFNFGRLFLLALACVSGVSASAMPRALTPAGAAYFIIDDPAQKVVAVNVESDGSLGPFARVFDAGGAGQRVTHVTPPGAPPVLFSPGPDPLFGQGSVRVHQQAGILVTINPGSSTVALFKINSQDPTKLTLVGKPVSSGGQFPSSVTINKKGTVACVLNGGVVNGVSCFDIHPTGLVPKPNTQRFFKDITQTTPPVGPLGTVSTLIFSDDEKALLCLVKAVDGNTNGYLAAWAINPDGSLSNDYVKSYPSNGGSVPFALEHIPNSSAYIAVDPSIGFVTFDFKNSSSLAATTAVTTPIPNQILNCWVSYSPKSGNFYITDPALSLVNEVHYDANLNPTLVKQYQQLPTSDTLDSNVAVINNHAYLYVLQPNATSITVLSVDKPGAASHVQTFNLTPALKAAGLASWNRLNFQGMANFIRH</sequence>
<accession>A0A409YQP1</accession>
<dbReference type="AlphaFoldDB" id="A0A409YQP1"/>
<evidence type="ECO:0000313" key="2">
    <source>
        <dbReference type="EMBL" id="PPR05312.1"/>
    </source>
</evidence>
<proteinExistence type="predicted"/>
<name>A0A409YQP1_9AGAR</name>
<dbReference type="Gene3D" id="2.130.10.10">
    <property type="entry name" value="YVTN repeat-like/Quinoprotein amine dehydrogenase"/>
    <property type="match status" value="2"/>
</dbReference>
<gene>
    <name evidence="2" type="ORF">CVT26_011571</name>
</gene>
<comment type="caution">
    <text evidence="2">The sequence shown here is derived from an EMBL/GenBank/DDBJ whole genome shotgun (WGS) entry which is preliminary data.</text>
</comment>